<dbReference type="SUPFAM" id="SSF54534">
    <property type="entry name" value="FKBP-like"/>
    <property type="match status" value="1"/>
</dbReference>
<feature type="domain" description="Transcription elongation factor GreA/GreB C-terminal" evidence="1">
    <location>
        <begin position="53"/>
        <end position="126"/>
    </location>
</feature>
<keyword evidence="2" id="KW-0648">Protein biosynthesis</keyword>
<gene>
    <name evidence="2" type="ORF">HRH59_02145</name>
</gene>
<evidence type="ECO:0000313" key="3">
    <source>
        <dbReference type="Proteomes" id="UP000523161"/>
    </source>
</evidence>
<dbReference type="Proteomes" id="UP000523161">
    <property type="component" value="Unassembled WGS sequence"/>
</dbReference>
<name>A0A7Y5AMZ0_9GAMM</name>
<dbReference type="InterPro" id="IPR001437">
    <property type="entry name" value="Tscrpt_elong_fac_GreA/B_C"/>
</dbReference>
<dbReference type="GO" id="GO:0003746">
    <property type="term" value="F:translation elongation factor activity"/>
    <property type="evidence" value="ECO:0007669"/>
    <property type="project" value="UniProtKB-KW"/>
</dbReference>
<dbReference type="EMBL" id="JABSOD010000002">
    <property type="protein sequence ID" value="NRQ41373.1"/>
    <property type="molecule type" value="Genomic_DNA"/>
</dbReference>
<keyword evidence="3" id="KW-1185">Reference proteome</keyword>
<dbReference type="InterPro" id="IPR036953">
    <property type="entry name" value="GreA/GreB_C_sf"/>
</dbReference>
<dbReference type="AlphaFoldDB" id="A0A7Y5AMZ0"/>
<keyword evidence="2" id="KW-0251">Elongation factor</keyword>
<dbReference type="RefSeq" id="WP_173499624.1">
    <property type="nucleotide sequence ID" value="NZ_JABSOD010000002.1"/>
</dbReference>
<reference evidence="2 3" key="1">
    <citation type="submission" date="2020-06" db="EMBL/GenBank/DDBJ databases">
        <title>Rheinheimera sp. nov., a marine bacterium isolated from coastal.</title>
        <authorList>
            <person name="Yu Q."/>
            <person name="Qi Y."/>
            <person name="Pu J."/>
        </authorList>
    </citation>
    <scope>NUCLEOTIDE SEQUENCE [LARGE SCALE GENOMIC DNA]</scope>
    <source>
        <strain evidence="2 3">YQF-2</strain>
    </source>
</reference>
<dbReference type="GO" id="GO:0003677">
    <property type="term" value="F:DNA binding"/>
    <property type="evidence" value="ECO:0007669"/>
    <property type="project" value="InterPro"/>
</dbReference>
<dbReference type="GO" id="GO:0032784">
    <property type="term" value="P:regulation of DNA-templated transcription elongation"/>
    <property type="evidence" value="ECO:0007669"/>
    <property type="project" value="InterPro"/>
</dbReference>
<evidence type="ECO:0000313" key="2">
    <source>
        <dbReference type="EMBL" id="NRQ41373.1"/>
    </source>
</evidence>
<dbReference type="Pfam" id="PF01272">
    <property type="entry name" value="GreA_GreB"/>
    <property type="match status" value="1"/>
</dbReference>
<protein>
    <submittedName>
        <fullName evidence="2">GreA/GreB family elongation factor</fullName>
    </submittedName>
</protein>
<comment type="caution">
    <text evidence="2">The sequence shown here is derived from an EMBL/GenBank/DDBJ whole genome shotgun (WGS) entry which is preliminary data.</text>
</comment>
<sequence length="140" mass="15454">MYFCYPKQSNKIVACTIAQLACRQLFPLTALQLSHMLHAIADSKNQSRLSCNGCIRPGSTVELQNLDTGERGWLQLVNPAQADFHKGRISLLSPLGCTLPGKTADTVISLQLLGCTLRFRILTVLYVKHTVKHDTSTSLK</sequence>
<accession>A0A7Y5AMZ0</accession>
<organism evidence="2 3">
    <name type="scientific">Rheinheimera lutimaris</name>
    <dbReference type="NCBI Taxonomy" id="2740584"/>
    <lineage>
        <taxon>Bacteria</taxon>
        <taxon>Pseudomonadati</taxon>
        <taxon>Pseudomonadota</taxon>
        <taxon>Gammaproteobacteria</taxon>
        <taxon>Chromatiales</taxon>
        <taxon>Chromatiaceae</taxon>
        <taxon>Rheinheimera</taxon>
    </lineage>
</organism>
<proteinExistence type="predicted"/>
<evidence type="ECO:0000259" key="1">
    <source>
        <dbReference type="Pfam" id="PF01272"/>
    </source>
</evidence>
<dbReference type="Gene3D" id="3.10.50.30">
    <property type="entry name" value="Transcription elongation factor, GreA/GreB, C-terminal domain"/>
    <property type="match status" value="1"/>
</dbReference>